<dbReference type="OrthoDB" id="9797060at2"/>
<dbReference type="InterPro" id="IPR011008">
    <property type="entry name" value="Dimeric_a/b-barrel"/>
</dbReference>
<dbReference type="Pfam" id="PF03992">
    <property type="entry name" value="ABM"/>
    <property type="match status" value="1"/>
</dbReference>
<accession>A0A317PDF3</accession>
<dbReference type="PANTHER" id="PTHR37811:SF2">
    <property type="entry name" value="ABM DOMAIN-CONTAINING PROTEIN"/>
    <property type="match status" value="1"/>
</dbReference>
<dbReference type="EMBL" id="QGTR01000006">
    <property type="protein sequence ID" value="PWV97508.1"/>
    <property type="molecule type" value="Genomic_DNA"/>
</dbReference>
<dbReference type="InterPro" id="IPR007138">
    <property type="entry name" value="ABM_dom"/>
</dbReference>
<dbReference type="SUPFAM" id="SSF54909">
    <property type="entry name" value="Dimeric alpha+beta barrel"/>
    <property type="match status" value="1"/>
</dbReference>
<keyword evidence="3" id="KW-1185">Reference proteome</keyword>
<evidence type="ECO:0000313" key="2">
    <source>
        <dbReference type="EMBL" id="PWV97508.1"/>
    </source>
</evidence>
<keyword evidence="2" id="KW-0503">Monooxygenase</keyword>
<proteinExistence type="predicted"/>
<dbReference type="Proteomes" id="UP000246352">
    <property type="component" value="Unassembled WGS sequence"/>
</dbReference>
<dbReference type="PROSITE" id="PS51725">
    <property type="entry name" value="ABM"/>
    <property type="match status" value="1"/>
</dbReference>
<evidence type="ECO:0000313" key="3">
    <source>
        <dbReference type="Proteomes" id="UP000246352"/>
    </source>
</evidence>
<dbReference type="AlphaFoldDB" id="A0A317PDF3"/>
<name>A0A317PDF3_9HYPH</name>
<dbReference type="Gene3D" id="3.30.70.100">
    <property type="match status" value="1"/>
</dbReference>
<dbReference type="GO" id="GO:0004497">
    <property type="term" value="F:monooxygenase activity"/>
    <property type="evidence" value="ECO:0007669"/>
    <property type="project" value="UniProtKB-KW"/>
</dbReference>
<evidence type="ECO:0000259" key="1">
    <source>
        <dbReference type="PROSITE" id="PS51725"/>
    </source>
</evidence>
<organism evidence="2 3">
    <name type="scientific">Hoeflea marina</name>
    <dbReference type="NCBI Taxonomy" id="274592"/>
    <lineage>
        <taxon>Bacteria</taxon>
        <taxon>Pseudomonadati</taxon>
        <taxon>Pseudomonadota</taxon>
        <taxon>Alphaproteobacteria</taxon>
        <taxon>Hyphomicrobiales</taxon>
        <taxon>Rhizobiaceae</taxon>
        <taxon>Hoeflea</taxon>
    </lineage>
</organism>
<dbReference type="PANTHER" id="PTHR37811">
    <property type="entry name" value="BLL5343 PROTEIN"/>
    <property type="match status" value="1"/>
</dbReference>
<dbReference type="RefSeq" id="WP_110033822.1">
    <property type="nucleotide sequence ID" value="NZ_QGTR01000006.1"/>
</dbReference>
<sequence>MIAVIFEVEPTQGEMATYLDLAAGLKPLLEEVDGFISVERFQSLSNPGKLLSLSFFRDEDAVRRWRTLAAHRATQQKGRAGVFRAYRLRVAEVLRDYGLDDRAEAPADSRQAHPDRTGEL</sequence>
<gene>
    <name evidence="2" type="ORF">DFR52_10631</name>
</gene>
<feature type="domain" description="ABM" evidence="1">
    <location>
        <begin position="2"/>
        <end position="93"/>
    </location>
</feature>
<dbReference type="InterPro" id="IPR052936">
    <property type="entry name" value="Jasmonate_Hydroxylase-like"/>
</dbReference>
<protein>
    <submittedName>
        <fullName evidence="2">Heme-degrading monooxygenase HmoA</fullName>
    </submittedName>
</protein>
<keyword evidence="2" id="KW-0560">Oxidoreductase</keyword>
<reference evidence="2 3" key="1">
    <citation type="submission" date="2018-05" db="EMBL/GenBank/DDBJ databases">
        <title>Genomic Encyclopedia of Type Strains, Phase IV (KMG-IV): sequencing the most valuable type-strain genomes for metagenomic binning, comparative biology and taxonomic classification.</title>
        <authorList>
            <person name="Goeker M."/>
        </authorList>
    </citation>
    <scope>NUCLEOTIDE SEQUENCE [LARGE SCALE GENOMIC DNA]</scope>
    <source>
        <strain evidence="2 3">DSM 16791</strain>
    </source>
</reference>
<comment type="caution">
    <text evidence="2">The sequence shown here is derived from an EMBL/GenBank/DDBJ whole genome shotgun (WGS) entry which is preliminary data.</text>
</comment>